<proteinExistence type="inferred from homology"/>
<dbReference type="GO" id="GO:0005524">
    <property type="term" value="F:ATP binding"/>
    <property type="evidence" value="ECO:0007669"/>
    <property type="project" value="UniProtKB-UniRule"/>
</dbReference>
<dbReference type="GO" id="GO:0016787">
    <property type="term" value="F:hydrolase activity"/>
    <property type="evidence" value="ECO:0007669"/>
    <property type="project" value="UniProtKB-UniRule"/>
</dbReference>
<dbReference type="Gene3D" id="3.40.50.300">
    <property type="entry name" value="P-loop containing nucleotide triphosphate hydrolases"/>
    <property type="match status" value="3"/>
</dbReference>
<dbReference type="PANTHER" id="PTHR11070">
    <property type="entry name" value="UVRD / RECB / PCRA DNA HELICASE FAMILY MEMBER"/>
    <property type="match status" value="1"/>
</dbReference>
<dbReference type="GO" id="GO:0043138">
    <property type="term" value="F:3'-5' DNA helicase activity"/>
    <property type="evidence" value="ECO:0007669"/>
    <property type="project" value="UniProtKB-EC"/>
</dbReference>
<protein>
    <recommendedName>
        <fullName evidence="8">DNA 3'-5' helicase</fullName>
        <ecNumber evidence="8">5.6.2.4</ecNumber>
    </recommendedName>
</protein>
<name>A0A9D1EZP4_9BACT</name>
<feature type="binding site" evidence="10">
    <location>
        <begin position="660"/>
        <end position="667"/>
    </location>
    <ligand>
        <name>ATP</name>
        <dbReference type="ChEBI" id="CHEBI:30616"/>
    </ligand>
</feature>
<keyword evidence="5 10" id="KW-0067">ATP-binding</keyword>
<comment type="catalytic activity">
    <reaction evidence="7">
        <text>Couples ATP hydrolysis with the unwinding of duplex DNA by translocating in the 3'-5' direction.</text>
        <dbReference type="EC" id="5.6.2.4"/>
    </reaction>
</comment>
<comment type="similarity">
    <text evidence="1">Belongs to the helicase family. UvrD subfamily.</text>
</comment>
<dbReference type="Gene3D" id="1.10.10.160">
    <property type="match status" value="1"/>
</dbReference>
<reference evidence="12" key="1">
    <citation type="submission" date="2020-10" db="EMBL/GenBank/DDBJ databases">
        <authorList>
            <person name="Gilroy R."/>
        </authorList>
    </citation>
    <scope>NUCLEOTIDE SEQUENCE</scope>
    <source>
        <strain evidence="12">6276</strain>
    </source>
</reference>
<dbReference type="Pfam" id="PF13361">
    <property type="entry name" value="UvrD_C"/>
    <property type="match status" value="1"/>
</dbReference>
<keyword evidence="6" id="KW-0413">Isomerase</keyword>
<evidence type="ECO:0000256" key="3">
    <source>
        <dbReference type="ARBA" id="ARBA00022801"/>
    </source>
</evidence>
<feature type="domain" description="UvrD-like helicase ATP-binding" evidence="11">
    <location>
        <begin position="639"/>
        <end position="912"/>
    </location>
</feature>
<organism evidence="12 13">
    <name type="scientific">Candidatus Scatousia excrementigallinarum</name>
    <dbReference type="NCBI Taxonomy" id="2840935"/>
    <lineage>
        <taxon>Bacteria</taxon>
        <taxon>Candidatus Scatousia</taxon>
    </lineage>
</organism>
<keyword evidence="4 10" id="KW-0347">Helicase</keyword>
<evidence type="ECO:0000256" key="8">
    <source>
        <dbReference type="ARBA" id="ARBA00034808"/>
    </source>
</evidence>
<evidence type="ECO:0000256" key="9">
    <source>
        <dbReference type="ARBA" id="ARBA00048988"/>
    </source>
</evidence>
<evidence type="ECO:0000259" key="11">
    <source>
        <dbReference type="PROSITE" id="PS51198"/>
    </source>
</evidence>
<keyword evidence="3 10" id="KW-0378">Hydrolase</keyword>
<dbReference type="InterPro" id="IPR000212">
    <property type="entry name" value="DNA_helicase_UvrD/REP"/>
</dbReference>
<evidence type="ECO:0000256" key="6">
    <source>
        <dbReference type="ARBA" id="ARBA00023235"/>
    </source>
</evidence>
<keyword evidence="2 10" id="KW-0547">Nucleotide-binding</keyword>
<sequence length="1292" mass="148463">MIIDGSVSSDKTQVLIEKYAALLNGGVDASRILVLVQNSNLKNKFIDETLKKLEIDSFEKLKVYSFFGLVYNSIIDNWAFIENGNPFKDNPKILPNLAGLEVSQFVLKDILKGIPFKGYNSKKSLLHQLFRRYALIVQNNLSDDEVGWRAGVLEESFSEDAKAALKKLLAKTLYLRDFDYLRQGLVFNYIYKNTNYFKDIEYLILDDGDEITPICYDFIKYLAPQLKDAFVAYDSKGASRIGYLSADRTAVWQFEELFKQPVTVLDSATKLKFDAENIFNNVVKGEKTPLKFFTVQSPSKRSSMIEITAKKINVLLKEKVLPSEISIVTPVIDEMLKFSLAENLNYQARPLYLSGSEKLIQNKYVLSAITILKMNTNLRENLSEFDLRSVLTGMLGIPVKYCKNILEEFDKSRTLADVKFSDEEHDLRYKNLCEIVKTFENSDKKLSEQVYEIYTKLFEFYSVNPAEINKFNFFIKQLQDFENVFGDEFLNRKEEIITQIENSIIAENPYSVLEISENDLVIGTPQKIIDNQIKTKYQFWLDISSDEWIKSDTGPLYNAWVFQRGWSKDEYTIDDNIELGREKTARILRKLTLAASENIFACSSLFDGNGVENFGGIEEFIVVDENSQTSSDTPKARPIIPRDDQKPVLDYVQGKMAISAVPGAGKTTILLALILKLLDNGINPDNIFVMTYMESAARNFRERIKSIRENSTQLPNISTIHGLALRILKENGNFERLGLSSDFDICDDTQRTRIVKEVAAGLKLKKTETDEFDRAISVFKIGGGQFNNEITDAKLKKFQQFFDGYQKILKEANLIDYDDMLISSVRLLEENEDIRDYYQNICMYIIEDEAQDSSSVQQRLINLLSAKHKNLIRCGDINQAITTTFTNADVKGFRKFIAESQNVSMNCSQRCCEDVWKLANELLISSEQDEETKDAFFHILMNPVDGRNPVSENALQARIFEKTLEEKNFVLKEIKNAFRKNPKATVGILLRNNFQVAQWTSFINDSGLKSITRSECLEQKSIFRAIFAVINMILNPFDNGIIADSYETLAELGFYKQRLGAEIRKYENPFVSLDCDLLENTSLIQFYWDLNYWLFFPHLTADELAIKIGLHYFSGEIEKSNIYLISTLIKRISSNTKNLAVITQRLAELAKRNSLSGFKFFSEEDESDRGFLEGKVQIMTLHKSKGDEFDYVFLPEMAEKNLTLDFAQIKLKSSDFIENVKKLNPNYKTKTEFEMKQELIAENLRLLYVAITRAKKYLYFTAARKTKSFEKIVNQEPSIMFERLLGEVVVYE</sequence>
<evidence type="ECO:0000256" key="1">
    <source>
        <dbReference type="ARBA" id="ARBA00009922"/>
    </source>
</evidence>
<dbReference type="PROSITE" id="PS51198">
    <property type="entry name" value="UVRD_HELICASE_ATP_BIND"/>
    <property type="match status" value="1"/>
</dbReference>
<dbReference type="GO" id="GO:0003677">
    <property type="term" value="F:DNA binding"/>
    <property type="evidence" value="ECO:0007669"/>
    <property type="project" value="InterPro"/>
</dbReference>
<dbReference type="InterPro" id="IPR014017">
    <property type="entry name" value="DNA_helicase_UvrD-like_C"/>
</dbReference>
<dbReference type="EMBL" id="DVIU01000140">
    <property type="protein sequence ID" value="HIS36417.1"/>
    <property type="molecule type" value="Genomic_DNA"/>
</dbReference>
<evidence type="ECO:0000313" key="13">
    <source>
        <dbReference type="Proteomes" id="UP000823928"/>
    </source>
</evidence>
<dbReference type="PANTHER" id="PTHR11070:SF67">
    <property type="entry name" value="DNA 3'-5' HELICASE"/>
    <property type="match status" value="1"/>
</dbReference>
<evidence type="ECO:0000256" key="10">
    <source>
        <dbReference type="PROSITE-ProRule" id="PRU00560"/>
    </source>
</evidence>
<dbReference type="SUPFAM" id="SSF52540">
    <property type="entry name" value="P-loop containing nucleoside triphosphate hydrolases"/>
    <property type="match status" value="2"/>
</dbReference>
<dbReference type="EC" id="5.6.2.4" evidence="8"/>
<evidence type="ECO:0000313" key="12">
    <source>
        <dbReference type="EMBL" id="HIS36417.1"/>
    </source>
</evidence>
<evidence type="ECO:0000256" key="5">
    <source>
        <dbReference type="ARBA" id="ARBA00022840"/>
    </source>
</evidence>
<comment type="caution">
    <text evidence="12">The sequence shown here is derived from an EMBL/GenBank/DDBJ whole genome shotgun (WGS) entry which is preliminary data.</text>
</comment>
<dbReference type="GO" id="GO:0005829">
    <property type="term" value="C:cytosol"/>
    <property type="evidence" value="ECO:0007669"/>
    <property type="project" value="TreeGrafter"/>
</dbReference>
<reference evidence="12" key="2">
    <citation type="journal article" date="2021" name="PeerJ">
        <title>Extensive microbial diversity within the chicken gut microbiome revealed by metagenomics and culture.</title>
        <authorList>
            <person name="Gilroy R."/>
            <person name="Ravi A."/>
            <person name="Getino M."/>
            <person name="Pursley I."/>
            <person name="Horton D.L."/>
            <person name="Alikhan N.F."/>
            <person name="Baker D."/>
            <person name="Gharbi K."/>
            <person name="Hall N."/>
            <person name="Watson M."/>
            <person name="Adriaenssens E.M."/>
            <person name="Foster-Nyarko E."/>
            <person name="Jarju S."/>
            <person name="Secka A."/>
            <person name="Antonio M."/>
            <person name="Oren A."/>
            <person name="Chaudhuri R.R."/>
            <person name="La Ragione R."/>
            <person name="Hildebrand F."/>
            <person name="Pallen M.J."/>
        </authorList>
    </citation>
    <scope>NUCLEOTIDE SEQUENCE</scope>
    <source>
        <strain evidence="12">6276</strain>
    </source>
</reference>
<evidence type="ECO:0000256" key="2">
    <source>
        <dbReference type="ARBA" id="ARBA00022741"/>
    </source>
</evidence>
<evidence type="ECO:0000256" key="7">
    <source>
        <dbReference type="ARBA" id="ARBA00034617"/>
    </source>
</evidence>
<dbReference type="GO" id="GO:0000725">
    <property type="term" value="P:recombinational repair"/>
    <property type="evidence" value="ECO:0007669"/>
    <property type="project" value="TreeGrafter"/>
</dbReference>
<gene>
    <name evidence="12" type="ORF">IAC10_07280</name>
</gene>
<dbReference type="InterPro" id="IPR013986">
    <property type="entry name" value="DExx_box_DNA_helicase_dom_sf"/>
</dbReference>
<dbReference type="InterPro" id="IPR027417">
    <property type="entry name" value="P-loop_NTPase"/>
</dbReference>
<dbReference type="InterPro" id="IPR014016">
    <property type="entry name" value="UvrD-like_ATP-bd"/>
</dbReference>
<accession>A0A9D1EZP4</accession>
<dbReference type="Pfam" id="PF00580">
    <property type="entry name" value="UvrD-helicase"/>
    <property type="match status" value="1"/>
</dbReference>
<comment type="catalytic activity">
    <reaction evidence="9">
        <text>ATP + H2O = ADP + phosphate + H(+)</text>
        <dbReference type="Rhea" id="RHEA:13065"/>
        <dbReference type="ChEBI" id="CHEBI:15377"/>
        <dbReference type="ChEBI" id="CHEBI:15378"/>
        <dbReference type="ChEBI" id="CHEBI:30616"/>
        <dbReference type="ChEBI" id="CHEBI:43474"/>
        <dbReference type="ChEBI" id="CHEBI:456216"/>
        <dbReference type="EC" id="5.6.2.4"/>
    </reaction>
</comment>
<evidence type="ECO:0000256" key="4">
    <source>
        <dbReference type="ARBA" id="ARBA00022806"/>
    </source>
</evidence>
<dbReference type="Gene3D" id="1.10.486.10">
    <property type="entry name" value="PCRA, domain 4"/>
    <property type="match status" value="1"/>
</dbReference>
<dbReference type="Proteomes" id="UP000823928">
    <property type="component" value="Unassembled WGS sequence"/>
</dbReference>